<dbReference type="PANTHER" id="PTHR15004:SF0">
    <property type="entry name" value="GLUTAMYL-TRNA(GLN) AMIDOTRANSFERASE SUBUNIT C, MITOCHONDRIAL"/>
    <property type="match status" value="1"/>
</dbReference>
<comment type="caution">
    <text evidence="7">The sequence shown here is derived from an EMBL/GenBank/DDBJ whole genome shotgun (WGS) entry which is preliminary data.</text>
</comment>
<proteinExistence type="inferred from homology"/>
<comment type="subunit">
    <text evidence="2 6">Heterotrimer of A, B and C subunits.</text>
</comment>
<keyword evidence="6" id="KW-0547">Nucleotide-binding</keyword>
<dbReference type="Pfam" id="PF02686">
    <property type="entry name" value="GatC"/>
    <property type="match status" value="1"/>
</dbReference>
<reference evidence="7" key="2">
    <citation type="submission" date="2020-09" db="EMBL/GenBank/DDBJ databases">
        <authorList>
            <person name="Sun Q."/>
            <person name="Ohkuma M."/>
        </authorList>
    </citation>
    <scope>NUCLEOTIDE SEQUENCE</scope>
    <source>
        <strain evidence="7">JCM 18487</strain>
    </source>
</reference>
<keyword evidence="6" id="KW-0436">Ligase</keyword>
<dbReference type="EC" id="6.3.5.-" evidence="6"/>
<dbReference type="Gene3D" id="1.10.20.60">
    <property type="entry name" value="Glu-tRNAGln amidotransferase C subunit, N-terminal domain"/>
    <property type="match status" value="1"/>
</dbReference>
<reference evidence="7" key="1">
    <citation type="journal article" date="2014" name="Int. J. Syst. Evol. Microbiol.">
        <title>Complete genome sequence of Corynebacterium casei LMG S-19264T (=DSM 44701T), isolated from a smear-ripened cheese.</title>
        <authorList>
            <consortium name="US DOE Joint Genome Institute (JGI-PGF)"/>
            <person name="Walter F."/>
            <person name="Albersmeier A."/>
            <person name="Kalinowski J."/>
            <person name="Ruckert C."/>
        </authorList>
    </citation>
    <scope>NUCLEOTIDE SEQUENCE</scope>
    <source>
        <strain evidence="7">JCM 18487</strain>
    </source>
</reference>
<keyword evidence="8" id="KW-1185">Reference proteome</keyword>
<sequence length="97" mass="10838">MVRISEDTVRQVAKLARLAVSDEEAQRLAPQLDEILSYAEQLQEVDLKGVAPTSHPFPLFNVLREDEPRKSFPREVMLANAPDTDGEQVRVPAVLEG</sequence>
<dbReference type="GO" id="GO:0005524">
    <property type="term" value="F:ATP binding"/>
    <property type="evidence" value="ECO:0007669"/>
    <property type="project" value="UniProtKB-KW"/>
</dbReference>
<evidence type="ECO:0000256" key="6">
    <source>
        <dbReference type="HAMAP-Rule" id="MF_00122"/>
    </source>
</evidence>
<dbReference type="InterPro" id="IPR003837">
    <property type="entry name" value="GatC"/>
</dbReference>
<dbReference type="GO" id="GO:0006412">
    <property type="term" value="P:translation"/>
    <property type="evidence" value="ECO:0007669"/>
    <property type="project" value="UniProtKB-UniRule"/>
</dbReference>
<evidence type="ECO:0000256" key="2">
    <source>
        <dbReference type="ARBA" id="ARBA00011123"/>
    </source>
</evidence>
<dbReference type="NCBIfam" id="TIGR00135">
    <property type="entry name" value="gatC"/>
    <property type="match status" value="1"/>
</dbReference>
<evidence type="ECO:0000313" key="7">
    <source>
        <dbReference type="EMBL" id="GGI99839.1"/>
    </source>
</evidence>
<dbReference type="GO" id="GO:0006450">
    <property type="term" value="P:regulation of translational fidelity"/>
    <property type="evidence" value="ECO:0007669"/>
    <property type="project" value="InterPro"/>
</dbReference>
<evidence type="ECO:0000256" key="4">
    <source>
        <dbReference type="ARBA" id="ARBA00047380"/>
    </source>
</evidence>
<gene>
    <name evidence="6 7" type="primary">gatC</name>
    <name evidence="7" type="ORF">GCM10010885_06400</name>
</gene>
<comment type="function">
    <text evidence="3 6">Allows the formation of correctly charged Asn-tRNA(Asn) or Gln-tRNA(Gln) through the transamidation of misacylated Asp-tRNA(Asn) or Glu-tRNA(Gln) in organisms which lack either or both of asparaginyl-tRNA or glutaminyl-tRNA synthetases. The reaction takes place in the presence of glutamine and ATP through an activated phospho-Asp-tRNA(Asn) or phospho-Glu-tRNA(Gln).</text>
</comment>
<dbReference type="SUPFAM" id="SSF141000">
    <property type="entry name" value="Glu-tRNAGln amidotransferase C subunit"/>
    <property type="match status" value="1"/>
</dbReference>
<comment type="similarity">
    <text evidence="1 6">Belongs to the GatC family.</text>
</comment>
<name>A0A917NGQ3_9BACL</name>
<accession>A0A917NGQ3</accession>
<evidence type="ECO:0000256" key="3">
    <source>
        <dbReference type="ARBA" id="ARBA00024799"/>
    </source>
</evidence>
<comment type="catalytic activity">
    <reaction evidence="5 6">
        <text>L-glutamyl-tRNA(Gln) + L-glutamine + ATP + H2O = L-glutaminyl-tRNA(Gln) + L-glutamate + ADP + phosphate + H(+)</text>
        <dbReference type="Rhea" id="RHEA:17521"/>
        <dbReference type="Rhea" id="RHEA-COMP:9681"/>
        <dbReference type="Rhea" id="RHEA-COMP:9684"/>
        <dbReference type="ChEBI" id="CHEBI:15377"/>
        <dbReference type="ChEBI" id="CHEBI:15378"/>
        <dbReference type="ChEBI" id="CHEBI:29985"/>
        <dbReference type="ChEBI" id="CHEBI:30616"/>
        <dbReference type="ChEBI" id="CHEBI:43474"/>
        <dbReference type="ChEBI" id="CHEBI:58359"/>
        <dbReference type="ChEBI" id="CHEBI:78520"/>
        <dbReference type="ChEBI" id="CHEBI:78521"/>
        <dbReference type="ChEBI" id="CHEBI:456216"/>
    </reaction>
</comment>
<keyword evidence="6" id="KW-0648">Protein biosynthesis</keyword>
<dbReference type="AlphaFoldDB" id="A0A917NGQ3"/>
<comment type="catalytic activity">
    <reaction evidence="4 6">
        <text>L-aspartyl-tRNA(Asn) + L-glutamine + ATP + H2O = L-asparaginyl-tRNA(Asn) + L-glutamate + ADP + phosphate + 2 H(+)</text>
        <dbReference type="Rhea" id="RHEA:14513"/>
        <dbReference type="Rhea" id="RHEA-COMP:9674"/>
        <dbReference type="Rhea" id="RHEA-COMP:9677"/>
        <dbReference type="ChEBI" id="CHEBI:15377"/>
        <dbReference type="ChEBI" id="CHEBI:15378"/>
        <dbReference type="ChEBI" id="CHEBI:29985"/>
        <dbReference type="ChEBI" id="CHEBI:30616"/>
        <dbReference type="ChEBI" id="CHEBI:43474"/>
        <dbReference type="ChEBI" id="CHEBI:58359"/>
        <dbReference type="ChEBI" id="CHEBI:78515"/>
        <dbReference type="ChEBI" id="CHEBI:78516"/>
        <dbReference type="ChEBI" id="CHEBI:456216"/>
    </reaction>
</comment>
<organism evidence="7 8">
    <name type="scientific">Alicyclobacillus cellulosilyticus</name>
    <dbReference type="NCBI Taxonomy" id="1003997"/>
    <lineage>
        <taxon>Bacteria</taxon>
        <taxon>Bacillati</taxon>
        <taxon>Bacillota</taxon>
        <taxon>Bacilli</taxon>
        <taxon>Bacillales</taxon>
        <taxon>Alicyclobacillaceae</taxon>
        <taxon>Alicyclobacillus</taxon>
    </lineage>
</organism>
<dbReference type="Proteomes" id="UP000637695">
    <property type="component" value="Unassembled WGS sequence"/>
</dbReference>
<evidence type="ECO:0000256" key="1">
    <source>
        <dbReference type="ARBA" id="ARBA00010757"/>
    </source>
</evidence>
<evidence type="ECO:0000313" key="8">
    <source>
        <dbReference type="Proteomes" id="UP000637695"/>
    </source>
</evidence>
<protein>
    <recommendedName>
        <fullName evidence="6">Aspartyl/glutamyl-tRNA(Asn/Gln) amidotransferase subunit C</fullName>
        <shortName evidence="6">Asp/Glu-ADT subunit C</shortName>
        <ecNumber evidence="6">6.3.5.-</ecNumber>
    </recommendedName>
</protein>
<dbReference type="PANTHER" id="PTHR15004">
    <property type="entry name" value="GLUTAMYL-TRNA(GLN) AMIDOTRANSFERASE SUBUNIT C, MITOCHONDRIAL"/>
    <property type="match status" value="1"/>
</dbReference>
<dbReference type="RefSeq" id="WP_188881117.1">
    <property type="nucleotide sequence ID" value="NZ_BMOY01000006.1"/>
</dbReference>
<dbReference type="EMBL" id="BMOY01000006">
    <property type="protein sequence ID" value="GGI99839.1"/>
    <property type="molecule type" value="Genomic_DNA"/>
</dbReference>
<dbReference type="HAMAP" id="MF_00122">
    <property type="entry name" value="GatC"/>
    <property type="match status" value="1"/>
</dbReference>
<evidence type="ECO:0000256" key="5">
    <source>
        <dbReference type="ARBA" id="ARBA00047913"/>
    </source>
</evidence>
<dbReference type="InterPro" id="IPR036113">
    <property type="entry name" value="Asp/Glu-ADT_sf_sub_c"/>
</dbReference>
<keyword evidence="6" id="KW-0067">ATP-binding</keyword>
<dbReference type="GO" id="GO:0050567">
    <property type="term" value="F:glutaminyl-tRNA synthase (glutamine-hydrolyzing) activity"/>
    <property type="evidence" value="ECO:0007669"/>
    <property type="project" value="UniProtKB-UniRule"/>
</dbReference>
<dbReference type="GO" id="GO:0070681">
    <property type="term" value="P:glutaminyl-tRNAGln biosynthesis via transamidation"/>
    <property type="evidence" value="ECO:0007669"/>
    <property type="project" value="TreeGrafter"/>
</dbReference>